<keyword evidence="5 7" id="KW-0443">Lipid metabolism</keyword>
<reference evidence="10 11" key="1">
    <citation type="submission" date="2015-01" db="EMBL/GenBank/DDBJ databases">
        <title>Paenibacillus swuensis/DY6/whole genome sequencing.</title>
        <authorList>
            <person name="Kim M.K."/>
            <person name="Srinivasan S."/>
            <person name="Lee J.-J."/>
        </authorList>
    </citation>
    <scope>NUCLEOTIDE SEQUENCE [LARGE SCALE GENOMIC DNA]</scope>
    <source>
        <strain evidence="10 11">DY6</strain>
    </source>
</reference>
<keyword evidence="8" id="KW-0812">Transmembrane</keyword>
<protein>
    <recommendedName>
        <fullName evidence="7">1-acyl-sn-glycerol-3-phosphate acyltransferase</fullName>
        <ecNumber evidence="7">2.3.1.51</ecNumber>
    </recommendedName>
</protein>
<name>A0A172TE53_9BACL</name>
<dbReference type="Pfam" id="PF01553">
    <property type="entry name" value="Acyltransferase"/>
    <property type="match status" value="1"/>
</dbReference>
<dbReference type="EMBL" id="CP011388">
    <property type="protein sequence ID" value="ANE45290.1"/>
    <property type="molecule type" value="Genomic_DNA"/>
</dbReference>
<dbReference type="EC" id="2.3.1.51" evidence="7"/>
<evidence type="ECO:0000256" key="6">
    <source>
        <dbReference type="ARBA" id="ARBA00023315"/>
    </source>
</evidence>
<keyword evidence="8" id="KW-0472">Membrane</keyword>
<comment type="domain">
    <text evidence="7">The HXXXXD motif is essential for acyltransferase activity and may constitute the binding site for the phosphate moiety of the glycerol-3-phosphate.</text>
</comment>
<dbReference type="InterPro" id="IPR002123">
    <property type="entry name" value="Plipid/glycerol_acylTrfase"/>
</dbReference>
<evidence type="ECO:0000256" key="7">
    <source>
        <dbReference type="RuleBase" id="RU361267"/>
    </source>
</evidence>
<dbReference type="InterPro" id="IPR004552">
    <property type="entry name" value="AGP_acyltrans"/>
</dbReference>
<dbReference type="CDD" id="cd07989">
    <property type="entry name" value="LPLAT_AGPAT-like"/>
    <property type="match status" value="1"/>
</dbReference>
<keyword evidence="8" id="KW-1133">Transmembrane helix</keyword>
<dbReference type="OrthoDB" id="9803035at2"/>
<dbReference type="Proteomes" id="UP000076927">
    <property type="component" value="Chromosome"/>
</dbReference>
<comment type="catalytic activity">
    <reaction evidence="7">
        <text>a 1-acyl-sn-glycero-3-phosphate + an acyl-CoA = a 1,2-diacyl-sn-glycero-3-phosphate + CoA</text>
        <dbReference type="Rhea" id="RHEA:19709"/>
        <dbReference type="ChEBI" id="CHEBI:57287"/>
        <dbReference type="ChEBI" id="CHEBI:57970"/>
        <dbReference type="ChEBI" id="CHEBI:58342"/>
        <dbReference type="ChEBI" id="CHEBI:58608"/>
        <dbReference type="EC" id="2.3.1.51"/>
    </reaction>
</comment>
<keyword evidence="11" id="KW-1185">Reference proteome</keyword>
<accession>A0A172TE53</accession>
<comment type="similarity">
    <text evidence="2 7">Belongs to the 1-acyl-sn-glycerol-3-phosphate acyltransferase family.</text>
</comment>
<dbReference type="STRING" id="1178515.SY83_01910"/>
<gene>
    <name evidence="10" type="ORF">SY83_01910</name>
</gene>
<dbReference type="PANTHER" id="PTHR10434">
    <property type="entry name" value="1-ACYL-SN-GLYCEROL-3-PHOSPHATE ACYLTRANSFERASE"/>
    <property type="match status" value="1"/>
</dbReference>
<proteinExistence type="inferred from homology"/>
<keyword evidence="7" id="KW-1208">Phospholipid metabolism</keyword>
<dbReference type="KEGG" id="pswu:SY83_01910"/>
<dbReference type="GO" id="GO:0016020">
    <property type="term" value="C:membrane"/>
    <property type="evidence" value="ECO:0007669"/>
    <property type="project" value="InterPro"/>
</dbReference>
<keyword evidence="7" id="KW-0594">Phospholipid biosynthesis</keyword>
<keyword evidence="3 7" id="KW-0444">Lipid biosynthesis</keyword>
<dbReference type="SUPFAM" id="SSF69593">
    <property type="entry name" value="Glycerol-3-phosphate (1)-acyltransferase"/>
    <property type="match status" value="1"/>
</dbReference>
<evidence type="ECO:0000256" key="3">
    <source>
        <dbReference type="ARBA" id="ARBA00022516"/>
    </source>
</evidence>
<comment type="pathway">
    <text evidence="1">Lipid metabolism.</text>
</comment>
<feature type="transmembrane region" description="Helical" evidence="8">
    <location>
        <begin position="6"/>
        <end position="22"/>
    </location>
</feature>
<keyword evidence="6 7" id="KW-0012">Acyltransferase</keyword>
<evidence type="ECO:0000256" key="4">
    <source>
        <dbReference type="ARBA" id="ARBA00022679"/>
    </source>
</evidence>
<dbReference type="PATRIC" id="fig|1178515.4.peg.360"/>
<evidence type="ECO:0000256" key="1">
    <source>
        <dbReference type="ARBA" id="ARBA00005189"/>
    </source>
</evidence>
<evidence type="ECO:0000313" key="11">
    <source>
        <dbReference type="Proteomes" id="UP000076927"/>
    </source>
</evidence>
<dbReference type="NCBIfam" id="TIGR00530">
    <property type="entry name" value="AGP_acyltrn"/>
    <property type="match status" value="1"/>
</dbReference>
<organism evidence="10 11">
    <name type="scientific">Paenibacillus swuensis</name>
    <dbReference type="NCBI Taxonomy" id="1178515"/>
    <lineage>
        <taxon>Bacteria</taxon>
        <taxon>Bacillati</taxon>
        <taxon>Bacillota</taxon>
        <taxon>Bacilli</taxon>
        <taxon>Bacillales</taxon>
        <taxon>Paenibacillaceae</taxon>
        <taxon>Paenibacillus</taxon>
    </lineage>
</organism>
<dbReference type="RefSeq" id="WP_068603747.1">
    <property type="nucleotide sequence ID" value="NZ_CP011388.1"/>
</dbReference>
<dbReference type="GO" id="GO:0006654">
    <property type="term" value="P:phosphatidic acid biosynthetic process"/>
    <property type="evidence" value="ECO:0007669"/>
    <property type="project" value="TreeGrafter"/>
</dbReference>
<sequence>MRTIVWFIYFWIYLIALMPSLWKANRLEREGKLEERDALTAAVVRRWARSLLRVASVKVTLKGAEHLPKEAAVLVSNHQGNFDVPILLGYVGTPGALMAKKELLRMPIISTWMHHLRCIFVDRENVRQAMKSLQQAAELVSGGHSIIIFPEGTRSKGDAIGEFKGGGFKIATKAGAPIVPIRINGSYKVMEANTFGFLIRPAEVEVTILPPVETSTLTKEEANALPERVRDMIEHTII</sequence>
<dbReference type="AlphaFoldDB" id="A0A172TE53"/>
<feature type="domain" description="Phospholipid/glycerol acyltransferase" evidence="9">
    <location>
        <begin position="72"/>
        <end position="186"/>
    </location>
</feature>
<evidence type="ECO:0000256" key="2">
    <source>
        <dbReference type="ARBA" id="ARBA00008655"/>
    </source>
</evidence>
<evidence type="ECO:0000259" key="9">
    <source>
        <dbReference type="SMART" id="SM00563"/>
    </source>
</evidence>
<evidence type="ECO:0000256" key="5">
    <source>
        <dbReference type="ARBA" id="ARBA00023098"/>
    </source>
</evidence>
<dbReference type="PANTHER" id="PTHR10434:SF64">
    <property type="entry name" value="1-ACYL-SN-GLYCEROL-3-PHOSPHATE ACYLTRANSFERASE-RELATED"/>
    <property type="match status" value="1"/>
</dbReference>
<dbReference type="GO" id="GO:0003841">
    <property type="term" value="F:1-acylglycerol-3-phosphate O-acyltransferase activity"/>
    <property type="evidence" value="ECO:0007669"/>
    <property type="project" value="UniProtKB-UniRule"/>
</dbReference>
<evidence type="ECO:0000313" key="10">
    <source>
        <dbReference type="EMBL" id="ANE45290.1"/>
    </source>
</evidence>
<keyword evidence="4 7" id="KW-0808">Transferase</keyword>
<evidence type="ECO:0000256" key="8">
    <source>
        <dbReference type="SAM" id="Phobius"/>
    </source>
</evidence>
<dbReference type="SMART" id="SM00563">
    <property type="entry name" value="PlsC"/>
    <property type="match status" value="1"/>
</dbReference>